<accession>A0A1G9CFQ4</accession>
<evidence type="ECO:0008006" key="3">
    <source>
        <dbReference type="Google" id="ProtNLM"/>
    </source>
</evidence>
<keyword evidence="2" id="KW-1185">Reference proteome</keyword>
<dbReference type="GO" id="GO:0006355">
    <property type="term" value="P:regulation of DNA-templated transcription"/>
    <property type="evidence" value="ECO:0007669"/>
    <property type="project" value="InterPro"/>
</dbReference>
<dbReference type="AlphaFoldDB" id="A0A1G9CFQ4"/>
<evidence type="ECO:0000313" key="2">
    <source>
        <dbReference type="Proteomes" id="UP000198662"/>
    </source>
</evidence>
<dbReference type="EMBL" id="FNGF01000001">
    <property type="protein sequence ID" value="SDK50501.1"/>
    <property type="molecule type" value="Genomic_DNA"/>
</dbReference>
<dbReference type="Gene3D" id="1.10.10.10">
    <property type="entry name" value="Winged helix-like DNA-binding domain superfamily/Winged helix DNA-binding domain"/>
    <property type="match status" value="1"/>
</dbReference>
<dbReference type="InterPro" id="IPR016032">
    <property type="entry name" value="Sig_transdc_resp-reg_C-effctor"/>
</dbReference>
<sequence length="85" mass="9196">MSGLRVHMLGPFGVGVDGADLALTTARLRSMLAILALNPGRPVSWEQLGTAVSPQGRLFMWDSIQPASKPASSTRSDTWRLMATW</sequence>
<proteinExistence type="predicted"/>
<organism evidence="1 2">
    <name type="scientific">Glycomyces sambucus</name>
    <dbReference type="NCBI Taxonomy" id="380244"/>
    <lineage>
        <taxon>Bacteria</taxon>
        <taxon>Bacillati</taxon>
        <taxon>Actinomycetota</taxon>
        <taxon>Actinomycetes</taxon>
        <taxon>Glycomycetales</taxon>
        <taxon>Glycomycetaceae</taxon>
        <taxon>Glycomyces</taxon>
    </lineage>
</organism>
<protein>
    <recommendedName>
        <fullName evidence="3">Transcriptional regulatory protein, C terminal</fullName>
    </recommendedName>
</protein>
<evidence type="ECO:0000313" key="1">
    <source>
        <dbReference type="EMBL" id="SDK50501.1"/>
    </source>
</evidence>
<dbReference type="InterPro" id="IPR036388">
    <property type="entry name" value="WH-like_DNA-bd_sf"/>
</dbReference>
<dbReference type="Proteomes" id="UP000198662">
    <property type="component" value="Unassembled WGS sequence"/>
</dbReference>
<dbReference type="SUPFAM" id="SSF46894">
    <property type="entry name" value="C-terminal effector domain of the bipartite response regulators"/>
    <property type="match status" value="1"/>
</dbReference>
<name>A0A1G9CFQ4_9ACTN</name>
<gene>
    <name evidence="1" type="ORF">SAMN05216298_0312</name>
</gene>
<dbReference type="GO" id="GO:0003677">
    <property type="term" value="F:DNA binding"/>
    <property type="evidence" value="ECO:0007669"/>
    <property type="project" value="InterPro"/>
</dbReference>
<dbReference type="RefSeq" id="WP_176953141.1">
    <property type="nucleotide sequence ID" value="NZ_FNGF01000001.1"/>
</dbReference>
<reference evidence="2" key="1">
    <citation type="submission" date="2016-10" db="EMBL/GenBank/DDBJ databases">
        <authorList>
            <person name="Varghese N."/>
            <person name="Submissions S."/>
        </authorList>
    </citation>
    <scope>NUCLEOTIDE SEQUENCE [LARGE SCALE GENOMIC DNA]</scope>
    <source>
        <strain evidence="2">CGMCC 4.3147</strain>
    </source>
</reference>